<keyword evidence="6" id="KW-1185">Reference proteome</keyword>
<evidence type="ECO:0000256" key="3">
    <source>
        <dbReference type="ARBA" id="ARBA00023125"/>
    </source>
</evidence>
<evidence type="ECO:0000256" key="2">
    <source>
        <dbReference type="ARBA" id="ARBA00022747"/>
    </source>
</evidence>
<proteinExistence type="inferred from homology"/>
<dbReference type="InterPro" id="IPR000055">
    <property type="entry name" value="Restrct_endonuc_typeI_TRD"/>
</dbReference>
<feature type="domain" description="Type I restriction modification DNA specificity" evidence="4">
    <location>
        <begin position="291"/>
        <end position="436"/>
    </location>
</feature>
<dbReference type="GO" id="GO:0009307">
    <property type="term" value="P:DNA restriction-modification system"/>
    <property type="evidence" value="ECO:0007669"/>
    <property type="project" value="UniProtKB-KW"/>
</dbReference>
<protein>
    <recommendedName>
        <fullName evidence="4">Type I restriction modification DNA specificity domain-containing protein</fullName>
    </recommendedName>
</protein>
<dbReference type="PANTHER" id="PTHR30408:SF13">
    <property type="entry name" value="TYPE I RESTRICTION ENZYME HINDI SPECIFICITY SUBUNIT"/>
    <property type="match status" value="1"/>
</dbReference>
<accession>A0A1Y0D0F3</accession>
<gene>
    <name evidence="5" type="ORF">CBP12_10385</name>
</gene>
<comment type="similarity">
    <text evidence="1">Belongs to the type-I restriction system S methylase family.</text>
</comment>
<organism evidence="5 6">
    <name type="scientific">Oceanisphaera avium</name>
    <dbReference type="NCBI Taxonomy" id="1903694"/>
    <lineage>
        <taxon>Bacteria</taxon>
        <taxon>Pseudomonadati</taxon>
        <taxon>Pseudomonadota</taxon>
        <taxon>Gammaproteobacteria</taxon>
        <taxon>Aeromonadales</taxon>
        <taxon>Aeromonadaceae</taxon>
        <taxon>Oceanisphaera</taxon>
    </lineage>
</organism>
<evidence type="ECO:0000313" key="5">
    <source>
        <dbReference type="EMBL" id="ART80495.1"/>
    </source>
</evidence>
<name>A0A1Y0D0F3_9GAMM</name>
<feature type="domain" description="Type I restriction modification DNA specificity" evidence="4">
    <location>
        <begin position="62"/>
        <end position="189"/>
    </location>
</feature>
<dbReference type="CDD" id="cd17278">
    <property type="entry name" value="RMtype1_S_LdeBORF1052P-TRD2-CR2"/>
    <property type="match status" value="1"/>
</dbReference>
<dbReference type="REBASE" id="202700">
    <property type="entry name" value="S.Osp2203I"/>
</dbReference>
<keyword evidence="2" id="KW-0680">Restriction system</keyword>
<reference evidence="6" key="1">
    <citation type="submission" date="2017-05" db="EMBL/GenBank/DDBJ databases">
        <authorList>
            <person name="Sung H."/>
        </authorList>
    </citation>
    <scope>NUCLEOTIDE SEQUENCE [LARGE SCALE GENOMIC DNA]</scope>
    <source>
        <strain evidence="6">AMac2203</strain>
    </source>
</reference>
<keyword evidence="3" id="KW-0238">DNA-binding</keyword>
<dbReference type="AlphaFoldDB" id="A0A1Y0D0F3"/>
<dbReference type="SUPFAM" id="SSF116734">
    <property type="entry name" value="DNA methylase specificity domain"/>
    <property type="match status" value="2"/>
</dbReference>
<dbReference type="Proteomes" id="UP000243793">
    <property type="component" value="Chromosome"/>
</dbReference>
<dbReference type="PANTHER" id="PTHR30408">
    <property type="entry name" value="TYPE-1 RESTRICTION ENZYME ECOKI SPECIFICITY PROTEIN"/>
    <property type="match status" value="1"/>
</dbReference>
<dbReference type="Pfam" id="PF01420">
    <property type="entry name" value="Methylase_S"/>
    <property type="match status" value="2"/>
</dbReference>
<dbReference type="OrthoDB" id="9798929at2"/>
<evidence type="ECO:0000313" key="6">
    <source>
        <dbReference type="Proteomes" id="UP000243793"/>
    </source>
</evidence>
<evidence type="ECO:0000256" key="1">
    <source>
        <dbReference type="ARBA" id="ARBA00010923"/>
    </source>
</evidence>
<dbReference type="GO" id="GO:0003677">
    <property type="term" value="F:DNA binding"/>
    <property type="evidence" value="ECO:0007669"/>
    <property type="project" value="UniProtKB-KW"/>
</dbReference>
<dbReference type="EMBL" id="CP021376">
    <property type="protein sequence ID" value="ART80495.1"/>
    <property type="molecule type" value="Genomic_DNA"/>
</dbReference>
<dbReference type="KEGG" id="ocm:CBP12_10385"/>
<dbReference type="CDD" id="cd17501">
    <property type="entry name" value="RMtype1_S_Vch69ORF1407P_TRD2-CR2_like"/>
    <property type="match status" value="1"/>
</dbReference>
<dbReference type="InterPro" id="IPR052021">
    <property type="entry name" value="Type-I_RS_S_subunit"/>
</dbReference>
<evidence type="ECO:0000259" key="4">
    <source>
        <dbReference type="Pfam" id="PF01420"/>
    </source>
</evidence>
<dbReference type="Gene3D" id="1.10.287.1120">
    <property type="entry name" value="Bipartite methylase S protein"/>
    <property type="match status" value="1"/>
</dbReference>
<dbReference type="RefSeq" id="WP_086964363.1">
    <property type="nucleotide sequence ID" value="NZ_CP021376.1"/>
</dbReference>
<sequence>MSADWPLHSLSEFIGIKHGFAFKGEFFQSEESSDFLVTPGNFSVGGGFKSDKFKYYDGPVPEDYVLKEGDLVVTMTDLSKQADTLGYSALIPTINGHRLLHNQRVGLVEYKNNELDKNYLYFLLRSTEYRNHVLGGVTGTTVKHTSPTKILSYEFRKPPFETQVEIGRKLITLEYKVDLNRQTNQTLEQIAQAIFKSWFVDFEPTRAKIIAKAQGADPATQELAAQAIICGAITLEQLAELEQSLSTTLQAAINQKLSQQSSTSISADQLIATAALFPNELVESNLTYKPYGWNVGKIQDCCKRVESGGTPKRSESAYWSGDIKWLSSGEVRDVIVLDTKEKITKLGLDKSSAKLWPQGTTVVAMYGATAGQVCLLADEMTANQACCALIPKENYMSYVFLAARRSIEDLAGKASGSAQQNLNKTLVSEHELLLPSVCILEKFELVMSSLIKKWIYNCKENIELSEVRDTLLPKLLSGELTFEAAE</sequence>
<dbReference type="InterPro" id="IPR044946">
    <property type="entry name" value="Restrct_endonuc_typeI_TRD_sf"/>
</dbReference>
<dbReference type="Gene3D" id="3.90.220.20">
    <property type="entry name" value="DNA methylase specificity domains"/>
    <property type="match status" value="2"/>
</dbReference>